<gene>
    <name evidence="1" type="ORF">HNR21_001228</name>
</gene>
<dbReference type="Proteomes" id="UP000539313">
    <property type="component" value="Unassembled WGS sequence"/>
</dbReference>
<protein>
    <submittedName>
        <fullName evidence="1">Uncharacterized protein</fullName>
    </submittedName>
</protein>
<name>A0A7W3MUY6_9ACTN</name>
<comment type="caution">
    <text evidence="1">The sequence shown here is derived from an EMBL/GenBank/DDBJ whole genome shotgun (WGS) entry which is preliminary data.</text>
</comment>
<organism evidence="1 2">
    <name type="scientific">Thermomonospora cellulosilytica</name>
    <dbReference type="NCBI Taxonomy" id="1411118"/>
    <lineage>
        <taxon>Bacteria</taxon>
        <taxon>Bacillati</taxon>
        <taxon>Actinomycetota</taxon>
        <taxon>Actinomycetes</taxon>
        <taxon>Streptosporangiales</taxon>
        <taxon>Thermomonosporaceae</taxon>
        <taxon>Thermomonospora</taxon>
    </lineage>
</organism>
<dbReference type="EMBL" id="JACJII010000001">
    <property type="protein sequence ID" value="MBA9002346.1"/>
    <property type="molecule type" value="Genomic_DNA"/>
</dbReference>
<proteinExistence type="predicted"/>
<dbReference type="RefSeq" id="WP_182704405.1">
    <property type="nucleotide sequence ID" value="NZ_JACJII010000001.1"/>
</dbReference>
<dbReference type="AlphaFoldDB" id="A0A7W3MUY6"/>
<evidence type="ECO:0000313" key="1">
    <source>
        <dbReference type="EMBL" id="MBA9002346.1"/>
    </source>
</evidence>
<keyword evidence="2" id="KW-1185">Reference proteome</keyword>
<sequence length="132" mass="13983">MTLDAATLPMTGWTARLHGDNGHPARLVLDPGGGSPITYSLLPQTASGQLVLGAHLTRPRSGPASGMVTLAYGVAPKAPLTVTFVRYRSWRPAGRQQTRPLILGDRVWLAECGGVFDEVQVTAGGHTTTRLL</sequence>
<accession>A0A7W3MUY6</accession>
<evidence type="ECO:0000313" key="2">
    <source>
        <dbReference type="Proteomes" id="UP000539313"/>
    </source>
</evidence>
<reference evidence="1 2" key="1">
    <citation type="submission" date="2020-08" db="EMBL/GenBank/DDBJ databases">
        <title>Sequencing the genomes of 1000 actinobacteria strains.</title>
        <authorList>
            <person name="Klenk H.-P."/>
        </authorList>
    </citation>
    <scope>NUCLEOTIDE SEQUENCE [LARGE SCALE GENOMIC DNA]</scope>
    <source>
        <strain evidence="1 2">DSM 45823</strain>
    </source>
</reference>